<protein>
    <recommendedName>
        <fullName evidence="1">FAD-dependent urate hydroxylase HpyO/Asp monooxygenase CreE-like FAD/NAD(P)-binding domain-containing protein</fullName>
    </recommendedName>
</protein>
<accession>A0A6P1P313</accession>
<keyword evidence="3" id="KW-1185">Reference proteome</keyword>
<evidence type="ECO:0000259" key="1">
    <source>
        <dbReference type="Pfam" id="PF13454"/>
    </source>
</evidence>
<dbReference type="RefSeq" id="WP_160693540.1">
    <property type="nucleotide sequence ID" value="NZ_CP047897.1"/>
</dbReference>
<dbReference type="InterPro" id="IPR036188">
    <property type="entry name" value="FAD/NAD-bd_sf"/>
</dbReference>
<sequence>MHRKTIAIIGGGFSGTMVAVHLLRQNRQPVEVLLFNSGYPTGKGVAYAPSSDAFLLNVPAGRMSAFPDQPTHFVDWLATQPAYQLLTSEEIAATFVPRALYGAYLEALLQQTQEQHQQTFRVINERANHLTTTKNLLQETYHLQVESGRPFSVDQVVLALGNFKPAPLRCLSPTDIEALTPPLYVADPWQPDTLKGLPSIASVVLLGTGLTTIDTLQALQQQGFQGEVVAVSTHGYLPRPYLSGRADTGFGDRLAQAPTLLDMVRLFNQTLKANQGQGWEEMVNGIRPHTHALWQRLTLAEQRTFLSRLSSLWGVVRHRLPPEVYASLQEMQQKGQLQVLAGRVQSLTVEKGRLAVAVQPRSGQPRITLLADRVINCTGPQLTYPALQDPLVQSILQQGLALAHPLQMGLQTDGMGSLLQNDGTPSQGLFTLGSSRRGSLWESNAVAELREQAHQLAHHMSQPFSGYFLENRPKTEPTASV</sequence>
<organism evidence="2 3">
    <name type="scientific">Nibribacter ruber</name>
    <dbReference type="NCBI Taxonomy" id="2698458"/>
    <lineage>
        <taxon>Bacteria</taxon>
        <taxon>Pseudomonadati</taxon>
        <taxon>Bacteroidota</taxon>
        <taxon>Cytophagia</taxon>
        <taxon>Cytophagales</taxon>
        <taxon>Hymenobacteraceae</taxon>
        <taxon>Nibribacter</taxon>
    </lineage>
</organism>
<name>A0A6P1P313_9BACT</name>
<dbReference type="PANTHER" id="PTHR40254">
    <property type="entry name" value="BLR0577 PROTEIN"/>
    <property type="match status" value="1"/>
</dbReference>
<dbReference type="InterPro" id="IPR038732">
    <property type="entry name" value="HpyO/CreE_NAD-binding"/>
</dbReference>
<gene>
    <name evidence="2" type="ORF">GU926_15730</name>
</gene>
<evidence type="ECO:0000313" key="3">
    <source>
        <dbReference type="Proteomes" id="UP000464214"/>
    </source>
</evidence>
<dbReference type="EMBL" id="CP047897">
    <property type="protein sequence ID" value="QHL88797.1"/>
    <property type="molecule type" value="Genomic_DNA"/>
</dbReference>
<dbReference type="InterPro" id="IPR052189">
    <property type="entry name" value="L-asp_N-monooxygenase_NS-form"/>
</dbReference>
<feature type="domain" description="FAD-dependent urate hydroxylase HpyO/Asp monooxygenase CreE-like FAD/NAD(P)-binding" evidence="1">
    <location>
        <begin position="7"/>
        <end position="162"/>
    </location>
</feature>
<dbReference type="PANTHER" id="PTHR40254:SF1">
    <property type="entry name" value="BLR0577 PROTEIN"/>
    <property type="match status" value="1"/>
</dbReference>
<dbReference type="Pfam" id="PF13454">
    <property type="entry name" value="NAD_binding_9"/>
    <property type="match status" value="1"/>
</dbReference>
<reference evidence="2 3" key="1">
    <citation type="submission" date="2020-01" db="EMBL/GenBank/DDBJ databases">
        <authorList>
            <person name="Kim M."/>
        </authorList>
    </citation>
    <scope>NUCLEOTIDE SEQUENCE [LARGE SCALE GENOMIC DNA]</scope>
    <source>
        <strain evidence="2 3">BT10</strain>
    </source>
</reference>
<evidence type="ECO:0000313" key="2">
    <source>
        <dbReference type="EMBL" id="QHL88797.1"/>
    </source>
</evidence>
<dbReference type="AlphaFoldDB" id="A0A6P1P313"/>
<proteinExistence type="predicted"/>
<dbReference type="Gene3D" id="3.50.50.60">
    <property type="entry name" value="FAD/NAD(P)-binding domain"/>
    <property type="match status" value="1"/>
</dbReference>
<dbReference type="SUPFAM" id="SSF51905">
    <property type="entry name" value="FAD/NAD(P)-binding domain"/>
    <property type="match status" value="1"/>
</dbReference>
<dbReference type="KEGG" id="nib:GU926_15730"/>
<dbReference type="Proteomes" id="UP000464214">
    <property type="component" value="Chromosome"/>
</dbReference>